<dbReference type="PANTHER" id="PTHR41368">
    <property type="entry name" value="PROTEIN YGHO"/>
    <property type="match status" value="1"/>
</dbReference>
<evidence type="ECO:0000313" key="2">
    <source>
        <dbReference type="Proteomes" id="UP000271125"/>
    </source>
</evidence>
<organism evidence="1 2">
    <name type="scientific">candidate division TA06 bacterium</name>
    <dbReference type="NCBI Taxonomy" id="2250710"/>
    <lineage>
        <taxon>Bacteria</taxon>
        <taxon>Bacteria division TA06</taxon>
    </lineage>
</organism>
<dbReference type="InterPro" id="IPR039968">
    <property type="entry name" value="BcerS-like"/>
</dbReference>
<proteinExistence type="predicted"/>
<dbReference type="InterPro" id="IPR016181">
    <property type="entry name" value="Acyl_CoA_acyltransferase"/>
</dbReference>
<gene>
    <name evidence="1" type="ORF">DRP43_05900</name>
</gene>
<dbReference type="Proteomes" id="UP000271125">
    <property type="component" value="Unassembled WGS sequence"/>
</dbReference>
<sequence length="123" mass="14693">MKIRIKKVESKSDLNKFIKLPWRIYKNDINWVPPLISQMKSTFNPNKNPYFKHSEVQFFLAIKNNNIVGRIAAHINRSHNKFHNDKVGFFGFFECIPDYNVAKTLFDEAYNWLKKRDMEVIRG</sequence>
<keyword evidence="1" id="KW-0808">Transferase</keyword>
<dbReference type="GO" id="GO:0016740">
    <property type="term" value="F:transferase activity"/>
    <property type="evidence" value="ECO:0007669"/>
    <property type="project" value="UniProtKB-KW"/>
</dbReference>
<evidence type="ECO:0000313" key="1">
    <source>
        <dbReference type="EMBL" id="RKX68263.1"/>
    </source>
</evidence>
<comment type="caution">
    <text evidence="1">The sequence shown here is derived from an EMBL/GenBank/DDBJ whole genome shotgun (WGS) entry which is preliminary data.</text>
</comment>
<dbReference type="PANTHER" id="PTHR41368:SF1">
    <property type="entry name" value="PROTEIN YGHO"/>
    <property type="match status" value="1"/>
</dbReference>
<dbReference type="SUPFAM" id="SSF55729">
    <property type="entry name" value="Acyl-CoA N-acyltransferases (Nat)"/>
    <property type="match status" value="1"/>
</dbReference>
<reference evidence="1 2" key="1">
    <citation type="submission" date="2018-06" db="EMBL/GenBank/DDBJ databases">
        <title>Extensive metabolic versatility and redundancy in microbially diverse, dynamic hydrothermal sediments.</title>
        <authorList>
            <person name="Dombrowski N."/>
            <person name="Teske A."/>
            <person name="Baker B.J."/>
        </authorList>
    </citation>
    <scope>NUCLEOTIDE SEQUENCE [LARGE SCALE GENOMIC DNA]</scope>
    <source>
        <strain evidence="1">B10_G13</strain>
    </source>
</reference>
<name>A0A660SC96_UNCT6</name>
<dbReference type="EMBL" id="QNBD01000295">
    <property type="protein sequence ID" value="RKX68263.1"/>
    <property type="molecule type" value="Genomic_DNA"/>
</dbReference>
<dbReference type="Gene3D" id="3.40.630.30">
    <property type="match status" value="1"/>
</dbReference>
<dbReference type="AlphaFoldDB" id="A0A660SC96"/>
<accession>A0A660SC96</accession>
<protein>
    <submittedName>
        <fullName evidence="1">N-acetyltransferase</fullName>
    </submittedName>
</protein>
<feature type="non-terminal residue" evidence="1">
    <location>
        <position position="123"/>
    </location>
</feature>